<dbReference type="InterPro" id="IPR011009">
    <property type="entry name" value="Kinase-like_dom_sf"/>
</dbReference>
<evidence type="ECO:0000259" key="1">
    <source>
        <dbReference type="SMART" id="SM00587"/>
    </source>
</evidence>
<evidence type="ECO:0000313" key="3">
    <source>
        <dbReference type="Proteomes" id="UP001168821"/>
    </source>
</evidence>
<sequence length="411" mass="48069">MEVLNDRRDIIEFANSAAQDQGIENCTIVDVKTNEKGEGYLSQIYMITVKDTATSKQLDFVIKSAFKDDNIRNYSSIARTFLNEIYFYTDVSPQLQKIEIENGISPTHFVPKCYKVSSDDKDEMLCFENLKAANFEMFDKSLVLDDEHVSFIFTTYGRFHGYGFALKDLQPEEYVRITDKIYNMYEELMTKPDGYFRPYLKSLSILVEKYLVTGEDDELIKKYEKYRGDGIADIFHSVVTEDCDYSTILHGDCWSNNMMFKYETNNNDKKLIEMRLLDLQLMKTGSPVCDLSYCLYSGASKSVFDNLEKYLKTYYDSLSSTLHEFGLNPEKIFPFHVLKEHWKKYARFGMIMALMVINLKCTDKEDLIDFTDDFQLDMNEQEMADFLKFNEDDFKVRVKELLKHLCEVDAL</sequence>
<dbReference type="PANTHER" id="PTHR11012:SF30">
    <property type="entry name" value="PROTEIN KINASE-LIKE DOMAIN-CONTAINING"/>
    <property type="match status" value="1"/>
</dbReference>
<keyword evidence="3" id="KW-1185">Reference proteome</keyword>
<reference evidence="2" key="1">
    <citation type="journal article" date="2023" name="G3 (Bethesda)">
        <title>Whole genome assemblies of Zophobas morio and Tenebrio molitor.</title>
        <authorList>
            <person name="Kaur S."/>
            <person name="Stinson S.A."/>
            <person name="diCenzo G.C."/>
        </authorList>
    </citation>
    <scope>NUCLEOTIDE SEQUENCE</scope>
    <source>
        <strain evidence="2">QUZm001</strain>
    </source>
</reference>
<dbReference type="SUPFAM" id="SSF56112">
    <property type="entry name" value="Protein kinase-like (PK-like)"/>
    <property type="match status" value="1"/>
</dbReference>
<dbReference type="InterPro" id="IPR004119">
    <property type="entry name" value="EcKL"/>
</dbReference>
<feature type="domain" description="CHK kinase-like" evidence="1">
    <location>
        <begin position="125"/>
        <end position="324"/>
    </location>
</feature>
<comment type="caution">
    <text evidence="2">The sequence shown here is derived from an EMBL/GenBank/DDBJ whole genome shotgun (WGS) entry which is preliminary data.</text>
</comment>
<dbReference type="AlphaFoldDB" id="A0AA38IN46"/>
<protein>
    <recommendedName>
        <fullName evidence="1">CHK kinase-like domain-containing protein</fullName>
    </recommendedName>
</protein>
<dbReference type="Pfam" id="PF02958">
    <property type="entry name" value="EcKL"/>
    <property type="match status" value="1"/>
</dbReference>
<dbReference type="Proteomes" id="UP001168821">
    <property type="component" value="Unassembled WGS sequence"/>
</dbReference>
<name>A0AA38IN46_9CUCU</name>
<dbReference type="InterPro" id="IPR015897">
    <property type="entry name" value="CHK_kinase-like"/>
</dbReference>
<dbReference type="PANTHER" id="PTHR11012">
    <property type="entry name" value="PROTEIN KINASE-LIKE DOMAIN-CONTAINING"/>
    <property type="match status" value="1"/>
</dbReference>
<gene>
    <name evidence="2" type="ORF">Zmor_011631</name>
</gene>
<dbReference type="EMBL" id="JALNTZ010000003">
    <property type="protein sequence ID" value="KAJ3659970.1"/>
    <property type="molecule type" value="Genomic_DNA"/>
</dbReference>
<proteinExistence type="predicted"/>
<dbReference type="Gene3D" id="3.90.1200.10">
    <property type="match status" value="1"/>
</dbReference>
<organism evidence="2 3">
    <name type="scientific">Zophobas morio</name>
    <dbReference type="NCBI Taxonomy" id="2755281"/>
    <lineage>
        <taxon>Eukaryota</taxon>
        <taxon>Metazoa</taxon>
        <taxon>Ecdysozoa</taxon>
        <taxon>Arthropoda</taxon>
        <taxon>Hexapoda</taxon>
        <taxon>Insecta</taxon>
        <taxon>Pterygota</taxon>
        <taxon>Neoptera</taxon>
        <taxon>Endopterygota</taxon>
        <taxon>Coleoptera</taxon>
        <taxon>Polyphaga</taxon>
        <taxon>Cucujiformia</taxon>
        <taxon>Tenebrionidae</taxon>
        <taxon>Zophobas</taxon>
    </lineage>
</organism>
<accession>A0AA38IN46</accession>
<dbReference type="SMART" id="SM00587">
    <property type="entry name" value="CHK"/>
    <property type="match status" value="1"/>
</dbReference>
<evidence type="ECO:0000313" key="2">
    <source>
        <dbReference type="EMBL" id="KAJ3659970.1"/>
    </source>
</evidence>